<dbReference type="EMBL" id="JAGEOJ010000006">
    <property type="protein sequence ID" value="MBO2448651.1"/>
    <property type="molecule type" value="Genomic_DNA"/>
</dbReference>
<evidence type="ECO:0000313" key="1">
    <source>
        <dbReference type="EMBL" id="MBO2448651.1"/>
    </source>
</evidence>
<protein>
    <submittedName>
        <fullName evidence="1">Uncharacterized protein</fullName>
    </submittedName>
</protein>
<evidence type="ECO:0000313" key="2">
    <source>
        <dbReference type="Proteomes" id="UP000669179"/>
    </source>
</evidence>
<organism evidence="1 2">
    <name type="scientific">Actinomadura barringtoniae</name>
    <dbReference type="NCBI Taxonomy" id="1427535"/>
    <lineage>
        <taxon>Bacteria</taxon>
        <taxon>Bacillati</taxon>
        <taxon>Actinomycetota</taxon>
        <taxon>Actinomycetes</taxon>
        <taxon>Streptosporangiales</taxon>
        <taxon>Thermomonosporaceae</taxon>
        <taxon>Actinomadura</taxon>
    </lineage>
</organism>
<name>A0A939PHI4_9ACTN</name>
<dbReference type="RefSeq" id="WP_208256313.1">
    <property type="nucleotide sequence ID" value="NZ_JAGEOJ010000006.1"/>
</dbReference>
<keyword evidence="2" id="KW-1185">Reference proteome</keyword>
<dbReference type="Proteomes" id="UP000669179">
    <property type="component" value="Unassembled WGS sequence"/>
</dbReference>
<proteinExistence type="predicted"/>
<sequence length="130" mass="14448">MATAIDLLASVIATTDYGEEAARLLGIGQQTWEVIRHLQFGIPELLAARQAAEHQARQIAGDTAYEAVFRKGLESRGDDGITWALHQDLILRSPGSGNRRTYPLQRRPTAQTRGLWCRVTEGLRDFLHAP</sequence>
<comment type="caution">
    <text evidence="1">The sequence shown here is derived from an EMBL/GenBank/DDBJ whole genome shotgun (WGS) entry which is preliminary data.</text>
</comment>
<accession>A0A939PHI4</accession>
<reference evidence="1" key="1">
    <citation type="submission" date="2021-03" db="EMBL/GenBank/DDBJ databases">
        <authorList>
            <person name="Kanchanasin P."/>
            <person name="Saeng-In P."/>
            <person name="Phongsopitanun W."/>
            <person name="Yuki M."/>
            <person name="Kudo T."/>
            <person name="Ohkuma M."/>
            <person name="Tanasupawat S."/>
        </authorList>
    </citation>
    <scope>NUCLEOTIDE SEQUENCE</scope>
    <source>
        <strain evidence="1">GKU 128</strain>
    </source>
</reference>
<gene>
    <name evidence="1" type="ORF">J4573_16235</name>
</gene>
<dbReference type="AlphaFoldDB" id="A0A939PHI4"/>